<gene>
    <name evidence="1" type="ORF">SAMN05421828_104106</name>
</gene>
<dbReference type="SUPFAM" id="SSF53474">
    <property type="entry name" value="alpha/beta-Hydrolases"/>
    <property type="match status" value="1"/>
</dbReference>
<reference evidence="1 2" key="1">
    <citation type="submission" date="2017-01" db="EMBL/GenBank/DDBJ databases">
        <authorList>
            <person name="Varghese N."/>
            <person name="Submissions S."/>
        </authorList>
    </citation>
    <scope>NUCLEOTIDE SEQUENCE [LARGE SCALE GENOMIC DNA]</scope>
    <source>
        <strain evidence="1 2">ATCC 35905</strain>
    </source>
</reference>
<evidence type="ECO:0000313" key="1">
    <source>
        <dbReference type="EMBL" id="SIQ39750.1"/>
    </source>
</evidence>
<organism evidence="1 2">
    <name type="scientific">Acidiphilium rubrum</name>
    <dbReference type="NCBI Taxonomy" id="526"/>
    <lineage>
        <taxon>Bacteria</taxon>
        <taxon>Pseudomonadati</taxon>
        <taxon>Pseudomonadota</taxon>
        <taxon>Alphaproteobacteria</taxon>
        <taxon>Acetobacterales</taxon>
        <taxon>Acidocellaceae</taxon>
        <taxon>Acidiphilium</taxon>
    </lineage>
</organism>
<dbReference type="InterPro" id="IPR029058">
    <property type="entry name" value="AB_hydrolase_fold"/>
</dbReference>
<evidence type="ECO:0000313" key="2">
    <source>
        <dbReference type="Proteomes" id="UP000186308"/>
    </source>
</evidence>
<accession>A0A8G2FCK4</accession>
<proteinExistence type="predicted"/>
<sequence>MPEHAAHSAPITHADLLGRTWQYRRSDGPVFAERVRLISDGAVAGHDGAFEALWTLEDGIVTFHASNGVATTRFTEVTRHDNGRIVIAGDFMLAPELELRFILDSMRASATAPPAPQRLNVAMSLGGSLDALLVLFNSIGRPFDGRDTRWEFYDLPRCLALDHVRFAERVDPARWYVDQADTICAMLAPIIRCGYRRVVLSGLSSGGFASLMIGTMLSQRHPELAVDSFTINPQTGHAPAHRAVMAGLPPAIPPAVMDDATYTAYAGRGDEISELLEALPRTARLTHHVFYDHDNPAERYYVDLIRRFDQVVATPYRFGVGHMSGCLALMERGVVHDAIMDMLAADQAAACASSSVFKNR</sequence>
<name>A0A8G2FCK4_ACIRU</name>
<dbReference type="AlphaFoldDB" id="A0A8G2FCK4"/>
<keyword evidence="2" id="KW-1185">Reference proteome</keyword>
<protein>
    <submittedName>
        <fullName evidence="1">Uncharacterized protein</fullName>
    </submittedName>
</protein>
<dbReference type="Proteomes" id="UP000186308">
    <property type="component" value="Unassembled WGS sequence"/>
</dbReference>
<comment type="caution">
    <text evidence="1">The sequence shown here is derived from an EMBL/GenBank/DDBJ whole genome shotgun (WGS) entry which is preliminary data.</text>
</comment>
<dbReference type="RefSeq" id="WP_217696436.1">
    <property type="nucleotide sequence ID" value="NZ_FTNE01000004.1"/>
</dbReference>
<dbReference type="EMBL" id="FTNE01000004">
    <property type="protein sequence ID" value="SIQ39750.1"/>
    <property type="molecule type" value="Genomic_DNA"/>
</dbReference>